<dbReference type="Proteomes" id="UP000013827">
    <property type="component" value="Unassembled WGS sequence"/>
</dbReference>
<reference evidence="4" key="1">
    <citation type="journal article" date="2013" name="Nature">
        <title>Pan genome of the phytoplankton Emiliania underpins its global distribution.</title>
        <authorList>
            <person name="Read B.A."/>
            <person name="Kegel J."/>
            <person name="Klute M.J."/>
            <person name="Kuo A."/>
            <person name="Lefebvre S.C."/>
            <person name="Maumus F."/>
            <person name="Mayer C."/>
            <person name="Miller J."/>
            <person name="Monier A."/>
            <person name="Salamov A."/>
            <person name="Young J."/>
            <person name="Aguilar M."/>
            <person name="Claverie J.M."/>
            <person name="Frickenhaus S."/>
            <person name="Gonzalez K."/>
            <person name="Herman E.K."/>
            <person name="Lin Y.C."/>
            <person name="Napier J."/>
            <person name="Ogata H."/>
            <person name="Sarno A.F."/>
            <person name="Shmutz J."/>
            <person name="Schroeder D."/>
            <person name="de Vargas C."/>
            <person name="Verret F."/>
            <person name="von Dassow P."/>
            <person name="Valentin K."/>
            <person name="Van de Peer Y."/>
            <person name="Wheeler G."/>
            <person name="Dacks J.B."/>
            <person name="Delwiche C.F."/>
            <person name="Dyhrman S.T."/>
            <person name="Glockner G."/>
            <person name="John U."/>
            <person name="Richards T."/>
            <person name="Worden A.Z."/>
            <person name="Zhang X."/>
            <person name="Grigoriev I.V."/>
            <person name="Allen A.E."/>
            <person name="Bidle K."/>
            <person name="Borodovsky M."/>
            <person name="Bowler C."/>
            <person name="Brownlee C."/>
            <person name="Cock J.M."/>
            <person name="Elias M."/>
            <person name="Gladyshev V.N."/>
            <person name="Groth M."/>
            <person name="Guda C."/>
            <person name="Hadaegh A."/>
            <person name="Iglesias-Rodriguez M.D."/>
            <person name="Jenkins J."/>
            <person name="Jones B.M."/>
            <person name="Lawson T."/>
            <person name="Leese F."/>
            <person name="Lindquist E."/>
            <person name="Lobanov A."/>
            <person name="Lomsadze A."/>
            <person name="Malik S.B."/>
            <person name="Marsh M.E."/>
            <person name="Mackinder L."/>
            <person name="Mock T."/>
            <person name="Mueller-Roeber B."/>
            <person name="Pagarete A."/>
            <person name="Parker M."/>
            <person name="Probert I."/>
            <person name="Quesneville H."/>
            <person name="Raines C."/>
            <person name="Rensing S.A."/>
            <person name="Riano-Pachon D.M."/>
            <person name="Richier S."/>
            <person name="Rokitta S."/>
            <person name="Shiraiwa Y."/>
            <person name="Soanes D.M."/>
            <person name="van der Giezen M."/>
            <person name="Wahlund T.M."/>
            <person name="Williams B."/>
            <person name="Wilson W."/>
            <person name="Wolfe G."/>
            <person name="Wurch L.L."/>
        </authorList>
    </citation>
    <scope>NUCLEOTIDE SEQUENCE</scope>
</reference>
<dbReference type="HOGENOM" id="CLU_840540_0_0_1"/>
<evidence type="ECO:0000313" key="4">
    <source>
        <dbReference type="Proteomes" id="UP000013827"/>
    </source>
</evidence>
<evidence type="ECO:0000313" key="3">
    <source>
        <dbReference type="EnsemblProtists" id="EOD05205"/>
    </source>
</evidence>
<dbReference type="EnsemblProtists" id="EOD05205">
    <property type="protein sequence ID" value="EOD05205"/>
    <property type="gene ID" value="EMIHUDRAFT_220347"/>
</dbReference>
<name>A0A0D3I1S0_EMIH1</name>
<accession>A0A0D3I1S0</accession>
<protein>
    <recommendedName>
        <fullName evidence="2">Nucleotide-diphospho-sugar transferase domain-containing protein</fullName>
    </recommendedName>
</protein>
<organism evidence="3 4">
    <name type="scientific">Emiliania huxleyi (strain CCMP1516)</name>
    <dbReference type="NCBI Taxonomy" id="280463"/>
    <lineage>
        <taxon>Eukaryota</taxon>
        <taxon>Haptista</taxon>
        <taxon>Haptophyta</taxon>
        <taxon>Prymnesiophyceae</taxon>
        <taxon>Isochrysidales</taxon>
        <taxon>Noelaerhabdaceae</taxon>
        <taxon>Emiliania</taxon>
    </lineage>
</organism>
<dbReference type="RefSeq" id="XP_005757634.1">
    <property type="nucleotide sequence ID" value="XM_005757577.1"/>
</dbReference>
<dbReference type="GeneID" id="17251252"/>
<keyword evidence="4" id="KW-1185">Reference proteome</keyword>
<evidence type="ECO:0000259" key="2">
    <source>
        <dbReference type="Pfam" id="PF03407"/>
    </source>
</evidence>
<proteinExistence type="predicted"/>
<dbReference type="AlphaFoldDB" id="A0A0D3I1S0"/>
<reference evidence="3" key="2">
    <citation type="submission" date="2024-10" db="UniProtKB">
        <authorList>
            <consortium name="EnsemblProtists"/>
        </authorList>
    </citation>
    <scope>IDENTIFICATION</scope>
</reference>
<dbReference type="Pfam" id="PF03407">
    <property type="entry name" value="Nucleotid_trans"/>
    <property type="match status" value="1"/>
</dbReference>
<feature type="domain" description="Nucleotide-diphospho-sugar transferase" evidence="2">
    <location>
        <begin position="2"/>
        <end position="207"/>
    </location>
</feature>
<feature type="compositionally biased region" description="Low complexity" evidence="1">
    <location>
        <begin position="301"/>
        <end position="310"/>
    </location>
</feature>
<dbReference type="PaxDb" id="2903-EOD05205"/>
<feature type="region of interest" description="Disordered" evidence="1">
    <location>
        <begin position="301"/>
        <end position="331"/>
    </location>
</feature>
<dbReference type="InterPro" id="IPR005069">
    <property type="entry name" value="Nucl-diP-sugar_transferase"/>
</dbReference>
<sequence>MLSRWVIINWDDAAMRACQESAVVQHCALDTQLLDAGLVKRGAKGVLGHEATYHDEKGGVLHQVYARMCWRRVEMAALALWHGVHVTNLDTDVLTFREPFPGGGPPQLPPHLAPRGVQAQVGLDFYGIIWGRESGFNRECPTFACEHQNYNGGVWLAKAHPTTIAMINDTLATGLKLSADAFEQSAMGSIIKKWAKQGLRTAVIDPLLMQGDGKAIGSYGPPQLNKSICDKDLIHFSATGKFSGKNLRMDRAVKAFRAACSTSPSAAQLMETVPLPADRDKVTHPCTREFLVDPPAAAPAADAEGCAAAAEDADRENEPPLAQAPVLQRRA</sequence>
<dbReference type="KEGG" id="ehx:EMIHUDRAFT_220347"/>
<evidence type="ECO:0000256" key="1">
    <source>
        <dbReference type="SAM" id="MobiDB-lite"/>
    </source>
</evidence>